<evidence type="ECO:0000313" key="3">
    <source>
        <dbReference type="Proteomes" id="UP000216189"/>
    </source>
</evidence>
<dbReference type="SUPFAM" id="SSF48452">
    <property type="entry name" value="TPR-like"/>
    <property type="match status" value="1"/>
</dbReference>
<proteinExistence type="predicted"/>
<dbReference type="SMART" id="SM00028">
    <property type="entry name" value="TPR"/>
    <property type="match status" value="3"/>
</dbReference>
<dbReference type="InterPro" id="IPR011990">
    <property type="entry name" value="TPR-like_helical_dom_sf"/>
</dbReference>
<dbReference type="InterPro" id="IPR019734">
    <property type="entry name" value="TPR_rpt"/>
</dbReference>
<comment type="caution">
    <text evidence="1">The sequence shown here is derived from an EMBL/GenBank/DDBJ whole genome shotgun (WGS) entry which is preliminary data.</text>
</comment>
<reference evidence="1" key="2">
    <citation type="submission" date="2021-08" db="EMBL/GenBank/DDBJ databases">
        <title>Prevotella lacticifex sp. nov., isolated from rumen of cow.</title>
        <authorList>
            <person name="Shinkai T."/>
            <person name="Ikeyama N."/>
            <person name="Kumagai M."/>
            <person name="Ohmori H."/>
            <person name="Sakamoto M."/>
            <person name="Ohkuma M."/>
            <person name="Mitsumori M."/>
        </authorList>
    </citation>
    <scope>NUCLEOTIDE SEQUENCE</scope>
    <source>
        <strain evidence="1">DSM 11371</strain>
    </source>
</reference>
<dbReference type="GeneID" id="72479715"/>
<dbReference type="EMBL" id="NPJF01000064">
    <property type="protein sequence ID" value="OYP53513.1"/>
    <property type="molecule type" value="Genomic_DNA"/>
</dbReference>
<reference evidence="2 3" key="1">
    <citation type="submission" date="2017-08" db="EMBL/GenBank/DDBJ databases">
        <title>Comparative genomics of non-oral Prevotella species.</title>
        <authorList>
            <person name="Accetto T."/>
            <person name="Nograsek B."/>
            <person name="Avgustin G."/>
        </authorList>
    </citation>
    <scope>NUCLEOTIDE SEQUENCE [LARGE SCALE GENOMIC DNA]</scope>
    <source>
        <strain evidence="2 3">TC1-1</strain>
    </source>
</reference>
<evidence type="ECO:0000313" key="4">
    <source>
        <dbReference type="Proteomes" id="UP000887043"/>
    </source>
</evidence>
<sequence length="246" mass="29370">MKFKKQHIFLFQKFTISALIILLAVPVKVHCQKKDDARKLGMALEYFTSAKYSESLALFQDLDKKYQLNPRYIAYIGVCYYYIWDYENAIKYLDEAIPQLDHFAPHERSVYYYCNAESHFNLQKYQESVPLYEKMLELCYDEEKADVLYHLGFCYMFQEDWLLARDYYRMALKYYKKYLNIPEKQARMAQIKNMIAGCIEHLPQEFNYLPICKSFVEEKLKAALNTEITKHLSITDTDSIKVSQID</sequence>
<dbReference type="Proteomes" id="UP000216189">
    <property type="component" value="Unassembled WGS sequence"/>
</dbReference>
<evidence type="ECO:0000313" key="2">
    <source>
        <dbReference type="EMBL" id="OYP53513.1"/>
    </source>
</evidence>
<dbReference type="AlphaFoldDB" id="A0AA37MKT6"/>
<protein>
    <recommendedName>
        <fullName evidence="5">Tetratricopeptide repeat protein</fullName>
    </recommendedName>
</protein>
<dbReference type="RefSeq" id="WP_006282939.1">
    <property type="nucleotide sequence ID" value="NZ_BPTR01000001.1"/>
</dbReference>
<dbReference type="Pfam" id="PF13424">
    <property type="entry name" value="TPR_12"/>
    <property type="match status" value="1"/>
</dbReference>
<evidence type="ECO:0008006" key="5">
    <source>
        <dbReference type="Google" id="ProtNLM"/>
    </source>
</evidence>
<organism evidence="1 4">
    <name type="scientific">Segatella bryantii</name>
    <name type="common">Prevotella bryantii</name>
    <dbReference type="NCBI Taxonomy" id="77095"/>
    <lineage>
        <taxon>Bacteria</taxon>
        <taxon>Pseudomonadati</taxon>
        <taxon>Bacteroidota</taxon>
        <taxon>Bacteroidia</taxon>
        <taxon>Bacteroidales</taxon>
        <taxon>Prevotellaceae</taxon>
        <taxon>Segatella</taxon>
    </lineage>
</organism>
<dbReference type="EMBL" id="BPTR01000001">
    <property type="protein sequence ID" value="GJG27232.1"/>
    <property type="molecule type" value="Genomic_DNA"/>
</dbReference>
<keyword evidence="3" id="KW-1185">Reference proteome</keyword>
<accession>A0AA37MKT6</accession>
<evidence type="ECO:0000313" key="1">
    <source>
        <dbReference type="EMBL" id="GJG27232.1"/>
    </source>
</evidence>
<gene>
    <name evidence="2" type="ORF">CIK91_12755</name>
    <name evidence="1" type="ORF">PRRU23_09320</name>
</gene>
<dbReference type="Proteomes" id="UP000887043">
    <property type="component" value="Unassembled WGS sequence"/>
</dbReference>
<dbReference type="Gene3D" id="1.25.40.10">
    <property type="entry name" value="Tetratricopeptide repeat domain"/>
    <property type="match status" value="2"/>
</dbReference>
<name>A0AA37MKT6_SEGBR</name>